<dbReference type="EMBL" id="CP015641">
    <property type="protein sequence ID" value="ANF25144.1"/>
    <property type="molecule type" value="Genomic_DNA"/>
</dbReference>
<name>A0A172WNU4_STUST</name>
<evidence type="ECO:0000313" key="2">
    <source>
        <dbReference type="EMBL" id="ANF25144.1"/>
    </source>
</evidence>
<gene>
    <name evidence="2" type="ORF">PS273GM_08260</name>
</gene>
<dbReference type="InterPro" id="IPR012661">
    <property type="entry name" value="CHP02448"/>
</dbReference>
<sequence>MRSLYLVLAGCCVCGSAQAFDSLIGSTVASSYVASQVTSAPFDNKLILNARDDAAGFVASHGELRGARLEGALRWLRERQPQLTASDLELAEAILVQSPTPLPREDS</sequence>
<reference evidence="2 3" key="1">
    <citation type="submission" date="2016-05" db="EMBL/GenBank/DDBJ databases">
        <title>Genome sequence of Pseudomonas stutzeri 273 and identification of the exopolysaccharide biosynthesis locus.</title>
        <authorList>
            <person name="Wu S."/>
            <person name="Sun C."/>
        </authorList>
    </citation>
    <scope>NUCLEOTIDE SEQUENCE [LARGE SCALE GENOMIC DNA]</scope>
    <source>
        <strain evidence="2 3">273</strain>
    </source>
</reference>
<dbReference type="RefSeq" id="WP_045422760.1">
    <property type="nucleotide sequence ID" value="NZ_CP015641.1"/>
</dbReference>
<proteinExistence type="predicted"/>
<feature type="signal peptide" evidence="1">
    <location>
        <begin position="1"/>
        <end position="19"/>
    </location>
</feature>
<feature type="chain" id="PRO_5008002765" evidence="1">
    <location>
        <begin position="20"/>
        <end position="107"/>
    </location>
</feature>
<protein>
    <submittedName>
        <fullName evidence="2">Holliday junction resolvase</fullName>
    </submittedName>
</protein>
<dbReference type="OrthoDB" id="6899961at2"/>
<evidence type="ECO:0000313" key="3">
    <source>
        <dbReference type="Proteomes" id="UP000077787"/>
    </source>
</evidence>
<accession>A0A172WNU4</accession>
<dbReference type="AlphaFoldDB" id="A0A172WNU4"/>
<dbReference type="NCBIfam" id="TIGR02448">
    <property type="entry name" value="conserverd hypothetical protein"/>
    <property type="match status" value="1"/>
</dbReference>
<evidence type="ECO:0000256" key="1">
    <source>
        <dbReference type="SAM" id="SignalP"/>
    </source>
</evidence>
<dbReference type="Pfam" id="PF09498">
    <property type="entry name" value="DUF2388"/>
    <property type="match status" value="1"/>
</dbReference>
<organism evidence="2 3">
    <name type="scientific">Stutzerimonas stutzeri</name>
    <name type="common">Pseudomonas stutzeri</name>
    <dbReference type="NCBI Taxonomy" id="316"/>
    <lineage>
        <taxon>Bacteria</taxon>
        <taxon>Pseudomonadati</taxon>
        <taxon>Pseudomonadota</taxon>
        <taxon>Gammaproteobacteria</taxon>
        <taxon>Pseudomonadales</taxon>
        <taxon>Pseudomonadaceae</taxon>
        <taxon>Stutzerimonas</taxon>
    </lineage>
</organism>
<dbReference type="Proteomes" id="UP000077787">
    <property type="component" value="Chromosome"/>
</dbReference>
<keyword evidence="1" id="KW-0732">Signal</keyword>